<evidence type="ECO:0000256" key="1">
    <source>
        <dbReference type="ARBA" id="ARBA00004141"/>
    </source>
</evidence>
<evidence type="ECO:0000313" key="9">
    <source>
        <dbReference type="Proteomes" id="UP001597344"/>
    </source>
</evidence>
<feature type="transmembrane region" description="Helical" evidence="7">
    <location>
        <begin position="46"/>
        <end position="67"/>
    </location>
</feature>
<feature type="transmembrane region" description="Helical" evidence="7">
    <location>
        <begin position="388"/>
        <end position="410"/>
    </location>
</feature>
<feature type="transmembrane region" description="Helical" evidence="7">
    <location>
        <begin position="436"/>
        <end position="455"/>
    </location>
</feature>
<dbReference type="EMBL" id="JBHUHY010000002">
    <property type="protein sequence ID" value="MFD2185843.1"/>
    <property type="molecule type" value="Genomic_DNA"/>
</dbReference>
<comment type="subcellular location">
    <subcellularLocation>
        <location evidence="1">Membrane</location>
        <topology evidence="1">Multi-pass membrane protein</topology>
    </subcellularLocation>
</comment>
<feature type="transmembrane region" description="Helical" evidence="7">
    <location>
        <begin position="494"/>
        <end position="513"/>
    </location>
</feature>
<evidence type="ECO:0000256" key="4">
    <source>
        <dbReference type="ARBA" id="ARBA00022989"/>
    </source>
</evidence>
<comment type="similarity">
    <text evidence="2 6">Belongs to the sodium:solute symporter (SSF) (TC 2.A.21) family.</text>
</comment>
<keyword evidence="3 7" id="KW-0812">Transmembrane</keyword>
<feature type="transmembrane region" description="Helical" evidence="7">
    <location>
        <begin position="525"/>
        <end position="543"/>
    </location>
</feature>
<feature type="transmembrane region" description="Helical" evidence="7">
    <location>
        <begin position="79"/>
        <end position="96"/>
    </location>
</feature>
<reference evidence="9" key="1">
    <citation type="journal article" date="2019" name="Int. J. Syst. Evol. Microbiol.">
        <title>The Global Catalogue of Microorganisms (GCM) 10K type strain sequencing project: providing services to taxonomists for standard genome sequencing and annotation.</title>
        <authorList>
            <consortium name="The Broad Institute Genomics Platform"/>
            <consortium name="The Broad Institute Genome Sequencing Center for Infectious Disease"/>
            <person name="Wu L."/>
            <person name="Ma J."/>
        </authorList>
    </citation>
    <scope>NUCLEOTIDE SEQUENCE [LARGE SCALE GENOMIC DNA]</scope>
    <source>
        <strain evidence="9">DT92</strain>
    </source>
</reference>
<feature type="transmembrane region" description="Helical" evidence="7">
    <location>
        <begin position="462"/>
        <end position="482"/>
    </location>
</feature>
<keyword evidence="5 7" id="KW-0472">Membrane</keyword>
<evidence type="ECO:0000313" key="8">
    <source>
        <dbReference type="EMBL" id="MFD2185843.1"/>
    </source>
</evidence>
<name>A0ABW5AS72_9FLAO</name>
<comment type="caution">
    <text evidence="8">The sequence shown here is derived from an EMBL/GenBank/DDBJ whole genome shotgun (WGS) entry which is preliminary data.</text>
</comment>
<dbReference type="PROSITE" id="PS50283">
    <property type="entry name" value="NA_SOLUT_SYMP_3"/>
    <property type="match status" value="1"/>
</dbReference>
<evidence type="ECO:0000256" key="3">
    <source>
        <dbReference type="ARBA" id="ARBA00022692"/>
    </source>
</evidence>
<proteinExistence type="inferred from homology"/>
<protein>
    <submittedName>
        <fullName evidence="8">Sodium:solute symporter family protein</fullName>
    </submittedName>
</protein>
<gene>
    <name evidence="8" type="ORF">ACFSJT_03500</name>
</gene>
<dbReference type="RefSeq" id="WP_378318811.1">
    <property type="nucleotide sequence ID" value="NZ_JBHUHY010000002.1"/>
</dbReference>
<feature type="transmembrane region" description="Helical" evidence="7">
    <location>
        <begin position="187"/>
        <end position="205"/>
    </location>
</feature>
<feature type="transmembrane region" description="Helical" evidence="7">
    <location>
        <begin position="619"/>
        <end position="638"/>
    </location>
</feature>
<feature type="transmembrane region" description="Helical" evidence="7">
    <location>
        <begin position="160"/>
        <end position="181"/>
    </location>
</feature>
<dbReference type="Pfam" id="PF00474">
    <property type="entry name" value="SSF"/>
    <property type="match status" value="2"/>
</dbReference>
<evidence type="ECO:0000256" key="6">
    <source>
        <dbReference type="RuleBase" id="RU362091"/>
    </source>
</evidence>
<dbReference type="InterPro" id="IPR038377">
    <property type="entry name" value="Na/Glc_symporter_sf"/>
</dbReference>
<dbReference type="PANTHER" id="PTHR11819:SF77">
    <property type="entry name" value="SODIUM_GLUCOSE COTRANSPORT PROTEIN"/>
    <property type="match status" value="1"/>
</dbReference>
<sequence>MITLSTLDLILIFSFFTLTLVIGIVVSKKSGKNTSEFFLSGRNMPWWLLGLSMVATTFSTDTPNLVTDIVRKGGVSGNWAWWAFLITGLLTVFVYAKLWRKSNVNTDIEFYDLRYGGKPAHFLRGFRALYLGVIFNVLAMSGVTLAAIKISQVMLGLDPLYTVGIAALITVVFSAVGGFRGVVYTDFVLFFTAMVGAIGAAYYCINLPEVDGITNLIAHPQVIDKISLLPDFDNTELLITLLIIPLAVQWWSSWYPGGEPGGGGYIAQRMLAAKDENHAIGATFFFNIMHYAIRPWPWILVALASLVLYPKDDINTMEAAKHNYVEMQKLESTRTLTDEEKEQMDTYYFASEGLTAIRQAFPEDKVQKDKIGHDLAYSAMLTRLPSGLLGLVLASLIAAFMSTISTHLNWGSSYIVNDFYTQQVNKNASEKELVRVGRISTAVLMIISTILALKLTNAKQIFDYIIMFGAGTGLIFILRWFWWRINAWSEISGMFASGIVSVIFSLESVNLALFEEGILPGWSKYLLVVGITTVIWLAVTFFTKPEDNKVLFNFYKKTQPGGPGWKTTIKAAKAQKENIQSDFSTWSVPSGILAMLVGCVLIYGVLFATGYWIYGRYTLAIILTIVVIAATYILSKLWKKIKTTIL</sequence>
<accession>A0ABW5AS72</accession>
<keyword evidence="9" id="KW-1185">Reference proteome</keyword>
<dbReference type="Gene3D" id="1.20.1730.10">
    <property type="entry name" value="Sodium/glucose cotransporter"/>
    <property type="match status" value="1"/>
</dbReference>
<dbReference type="InterPro" id="IPR001734">
    <property type="entry name" value="Na/solute_symporter"/>
</dbReference>
<dbReference type="PANTHER" id="PTHR11819">
    <property type="entry name" value="SOLUTE CARRIER FAMILY 5"/>
    <property type="match status" value="1"/>
</dbReference>
<evidence type="ECO:0000256" key="5">
    <source>
        <dbReference type="ARBA" id="ARBA00023136"/>
    </source>
</evidence>
<organism evidence="8 9">
    <name type="scientific">Aquimarina celericrescens</name>
    <dbReference type="NCBI Taxonomy" id="1964542"/>
    <lineage>
        <taxon>Bacteria</taxon>
        <taxon>Pseudomonadati</taxon>
        <taxon>Bacteroidota</taxon>
        <taxon>Flavobacteriia</taxon>
        <taxon>Flavobacteriales</taxon>
        <taxon>Flavobacteriaceae</taxon>
        <taxon>Aquimarina</taxon>
    </lineage>
</organism>
<feature type="transmembrane region" description="Helical" evidence="7">
    <location>
        <begin position="592"/>
        <end position="614"/>
    </location>
</feature>
<evidence type="ECO:0000256" key="2">
    <source>
        <dbReference type="ARBA" id="ARBA00006434"/>
    </source>
</evidence>
<dbReference type="Proteomes" id="UP001597344">
    <property type="component" value="Unassembled WGS sequence"/>
</dbReference>
<feature type="transmembrane region" description="Helical" evidence="7">
    <location>
        <begin position="128"/>
        <end position="148"/>
    </location>
</feature>
<feature type="transmembrane region" description="Helical" evidence="7">
    <location>
        <begin position="7"/>
        <end position="26"/>
    </location>
</feature>
<dbReference type="CDD" id="cd11477">
    <property type="entry name" value="SLC5sbd_u1"/>
    <property type="match status" value="1"/>
</dbReference>
<keyword evidence="4 7" id="KW-1133">Transmembrane helix</keyword>
<evidence type="ECO:0000256" key="7">
    <source>
        <dbReference type="SAM" id="Phobius"/>
    </source>
</evidence>